<evidence type="ECO:0000313" key="2">
    <source>
        <dbReference type="EMBL" id="KNF03900.1"/>
    </source>
</evidence>
<reference evidence="3" key="1">
    <citation type="submission" date="2014-03" db="EMBL/GenBank/DDBJ databases">
        <title>The Genome Sequence of Puccinia striiformis f. sp. tritici PST-78.</title>
        <authorList>
            <consortium name="The Broad Institute Genome Sequencing Platform"/>
            <person name="Cuomo C."/>
            <person name="Hulbert S."/>
            <person name="Chen X."/>
            <person name="Walker B."/>
            <person name="Young S.K."/>
            <person name="Zeng Q."/>
            <person name="Gargeya S."/>
            <person name="Fitzgerald M."/>
            <person name="Haas B."/>
            <person name="Abouelleil A."/>
            <person name="Alvarado L."/>
            <person name="Arachchi H.M."/>
            <person name="Berlin A.M."/>
            <person name="Chapman S.B."/>
            <person name="Goldberg J."/>
            <person name="Griggs A."/>
            <person name="Gujja S."/>
            <person name="Hansen M."/>
            <person name="Howarth C."/>
            <person name="Imamovic A."/>
            <person name="Larimer J."/>
            <person name="McCowan C."/>
            <person name="Montmayeur A."/>
            <person name="Murphy C."/>
            <person name="Neiman D."/>
            <person name="Pearson M."/>
            <person name="Priest M."/>
            <person name="Roberts A."/>
            <person name="Saif S."/>
            <person name="Shea T."/>
            <person name="Sisk P."/>
            <person name="Sykes S."/>
            <person name="Wortman J."/>
            <person name="Nusbaum C."/>
            <person name="Birren B."/>
        </authorList>
    </citation>
    <scope>NUCLEOTIDE SEQUENCE [LARGE SCALE GENOMIC DNA]</scope>
    <source>
        <strain evidence="3">race PST-78</strain>
    </source>
</reference>
<keyword evidence="3" id="KW-1185">Reference proteome</keyword>
<accession>A0A0L0VXZ8</accession>
<sequence>MLRFCRLIALVLLTTSWQVSGDKFDPKTGITYFGCNANVDAVCSNPGPTGKTTTLTWADRLHPKKRDYSCPNRYHPACCHKGVYHDLNNNPAIVLIPPPKCHQGGQ</sequence>
<proteinExistence type="predicted"/>
<dbReference type="Proteomes" id="UP000054564">
    <property type="component" value="Unassembled WGS sequence"/>
</dbReference>
<name>A0A0L0VXZ8_9BASI</name>
<evidence type="ECO:0000256" key="1">
    <source>
        <dbReference type="SAM" id="SignalP"/>
    </source>
</evidence>
<dbReference type="AlphaFoldDB" id="A0A0L0VXZ8"/>
<evidence type="ECO:0000313" key="3">
    <source>
        <dbReference type="Proteomes" id="UP000054564"/>
    </source>
</evidence>
<organism evidence="2 3">
    <name type="scientific">Puccinia striiformis f. sp. tritici PST-78</name>
    <dbReference type="NCBI Taxonomy" id="1165861"/>
    <lineage>
        <taxon>Eukaryota</taxon>
        <taxon>Fungi</taxon>
        <taxon>Dikarya</taxon>
        <taxon>Basidiomycota</taxon>
        <taxon>Pucciniomycotina</taxon>
        <taxon>Pucciniomycetes</taxon>
        <taxon>Pucciniales</taxon>
        <taxon>Pucciniaceae</taxon>
        <taxon>Puccinia</taxon>
    </lineage>
</organism>
<feature type="signal peptide" evidence="1">
    <location>
        <begin position="1"/>
        <end position="21"/>
    </location>
</feature>
<gene>
    <name evidence="2" type="ORF">PSTG_02987</name>
</gene>
<feature type="chain" id="PRO_5005550619" evidence="1">
    <location>
        <begin position="22"/>
        <end position="106"/>
    </location>
</feature>
<comment type="caution">
    <text evidence="2">The sequence shown here is derived from an EMBL/GenBank/DDBJ whole genome shotgun (WGS) entry which is preliminary data.</text>
</comment>
<dbReference type="OrthoDB" id="10268457at2759"/>
<keyword evidence="1" id="KW-0732">Signal</keyword>
<dbReference type="EMBL" id="AJIL01000015">
    <property type="protein sequence ID" value="KNF03900.1"/>
    <property type="molecule type" value="Genomic_DNA"/>
</dbReference>
<protein>
    <submittedName>
        <fullName evidence="2">Uncharacterized protein</fullName>
    </submittedName>
</protein>